<keyword evidence="2" id="KW-1185">Reference proteome</keyword>
<organism evidence="1 2">
    <name type="scientific">Rhizobium tibeticum</name>
    <dbReference type="NCBI Taxonomy" id="501024"/>
    <lineage>
        <taxon>Bacteria</taxon>
        <taxon>Pseudomonadati</taxon>
        <taxon>Pseudomonadota</taxon>
        <taxon>Alphaproteobacteria</taxon>
        <taxon>Hyphomicrobiales</taxon>
        <taxon>Rhizobiaceae</taxon>
        <taxon>Rhizobium/Agrobacterium group</taxon>
        <taxon>Rhizobium</taxon>
    </lineage>
</organism>
<reference evidence="1 2" key="1">
    <citation type="submission" date="2016-10" db="EMBL/GenBank/DDBJ databases">
        <authorList>
            <person name="Varghese N."/>
            <person name="Submissions S."/>
        </authorList>
    </citation>
    <scope>NUCLEOTIDE SEQUENCE [LARGE SCALE GENOMIC DNA]</scope>
    <source>
        <strain evidence="1 2">CGMCC 1.7071</strain>
    </source>
</reference>
<sequence>MPRQFTTYQFDLFSSAHSGKTPAMPQWQTLSEGTPQALTALIVRLLVDPRQRRVQRLPVETSRNGSEGDRVRSVGSLQHFVSIFSAVRNLFLPSQTNRSVAQIRTHRRQAMAALEAVSARPA</sequence>
<comment type="caution">
    <text evidence="1">The sequence shown here is derived from an EMBL/GenBank/DDBJ whole genome shotgun (WGS) entry which is preliminary data.</text>
</comment>
<gene>
    <name evidence="1" type="ORF">SAMN05216228_11053</name>
</gene>
<dbReference type="EMBL" id="FOCV01000105">
    <property type="protein sequence ID" value="SEP35345.1"/>
    <property type="molecule type" value="Genomic_DNA"/>
</dbReference>
<evidence type="ECO:0000313" key="1">
    <source>
        <dbReference type="EMBL" id="SEP35345.1"/>
    </source>
</evidence>
<protein>
    <submittedName>
        <fullName evidence="1">Uncharacterized protein</fullName>
    </submittedName>
</protein>
<accession>A0ABY1AYX1</accession>
<dbReference type="Proteomes" id="UP000198939">
    <property type="component" value="Unassembled WGS sequence"/>
</dbReference>
<evidence type="ECO:0000313" key="2">
    <source>
        <dbReference type="Proteomes" id="UP000198939"/>
    </source>
</evidence>
<proteinExistence type="predicted"/>
<name>A0ABY1AYX1_9HYPH</name>